<evidence type="ECO:0000259" key="5">
    <source>
        <dbReference type="Pfam" id="PF13458"/>
    </source>
</evidence>
<organism evidence="6 7">
    <name type="scientific">Pelagimonas phthalicica</name>
    <dbReference type="NCBI Taxonomy" id="1037362"/>
    <lineage>
        <taxon>Bacteria</taxon>
        <taxon>Pseudomonadati</taxon>
        <taxon>Pseudomonadota</taxon>
        <taxon>Alphaproteobacteria</taxon>
        <taxon>Rhodobacterales</taxon>
        <taxon>Roseobacteraceae</taxon>
        <taxon>Pelagimonas</taxon>
    </lineage>
</organism>
<dbReference type="Gene3D" id="3.40.50.2300">
    <property type="match status" value="2"/>
</dbReference>
<feature type="signal peptide" evidence="4">
    <location>
        <begin position="1"/>
        <end position="18"/>
    </location>
</feature>
<dbReference type="InterPro" id="IPR028081">
    <property type="entry name" value="Leu-bd"/>
</dbReference>
<dbReference type="OrthoDB" id="9794229at2"/>
<comment type="similarity">
    <text evidence="1">Belongs to the leucine-binding protein family.</text>
</comment>
<reference evidence="7" key="1">
    <citation type="submission" date="2017-05" db="EMBL/GenBank/DDBJ databases">
        <authorList>
            <person name="Rodrigo-Torres L."/>
            <person name="Arahal R. D."/>
            <person name="Lucena T."/>
        </authorList>
    </citation>
    <scope>NUCLEOTIDE SEQUENCE [LARGE SCALE GENOMIC DNA]</scope>
    <source>
        <strain evidence="7">CECT 8649</strain>
    </source>
</reference>
<dbReference type="RefSeq" id="WP_099243387.1">
    <property type="nucleotide sequence ID" value="NZ_FXXP01000001.1"/>
</dbReference>
<gene>
    <name evidence="6" type="primary">braC_1</name>
    <name evidence="6" type="ORF">TRP8649_01312</name>
</gene>
<dbReference type="InterPro" id="IPR028082">
    <property type="entry name" value="Peripla_BP_I"/>
</dbReference>
<keyword evidence="2 4" id="KW-0732">Signal</keyword>
<sequence length="407" mass="44727">MRFFLAVTLAVCASLSLAQTDVANGTVVKVGCLYPLSGAGGLYGRDSQVAIAMAQDHLAAKGGYPKLDVTVRDSRSKTLRSLLIARSFVEDDGVDFLCGVVSSAVALTVSDYARSSETFFIGTDHASPALTSTHLHPYYFRVTNGARQSMSAGAQYIAEHYAAQGLLKISFIGPDYDYGYRSYEDLRRFLDDLGVQYDVVSTYWPKLFDTDFSLYIRNIMADEPDIVVNAHWGLDLVTFVRQADRLGLFKQSQFMNFDTGGNYEILAELGSDMPAGLVLSARHHLNWPKTAANQTFVQEFHQRTGRFPSYSAEGAYSGILAIAEAVRQAGGTADKEKIKTALETLSLALPEDPDGFQSYMDPKHHQIMQAQAIGRTGPNADFPPAQMMLTDISVYFPPPQWPDFSGQ</sequence>
<feature type="domain" description="Leucine-binding protein" evidence="5">
    <location>
        <begin position="28"/>
        <end position="374"/>
    </location>
</feature>
<evidence type="ECO:0000256" key="1">
    <source>
        <dbReference type="ARBA" id="ARBA00010062"/>
    </source>
</evidence>
<proteinExistence type="inferred from homology"/>
<dbReference type="PANTHER" id="PTHR30483">
    <property type="entry name" value="LEUCINE-SPECIFIC-BINDING PROTEIN"/>
    <property type="match status" value="1"/>
</dbReference>
<keyword evidence="3" id="KW-0813">Transport</keyword>
<dbReference type="EMBL" id="FXXP01000001">
    <property type="protein sequence ID" value="SMX27210.1"/>
    <property type="molecule type" value="Genomic_DNA"/>
</dbReference>
<dbReference type="Proteomes" id="UP000225972">
    <property type="component" value="Unassembled WGS sequence"/>
</dbReference>
<protein>
    <submittedName>
        <fullName evidence="6">Leucine-, isoleucine-, valine-, threonine-, and alanine-binding protein</fullName>
    </submittedName>
</protein>
<dbReference type="SUPFAM" id="SSF53822">
    <property type="entry name" value="Periplasmic binding protein-like I"/>
    <property type="match status" value="1"/>
</dbReference>
<keyword evidence="3" id="KW-0029">Amino-acid transport</keyword>
<evidence type="ECO:0000313" key="6">
    <source>
        <dbReference type="EMBL" id="SMX27210.1"/>
    </source>
</evidence>
<name>A0A238J925_9RHOB</name>
<dbReference type="PANTHER" id="PTHR30483:SF37">
    <property type="entry name" value="ABC TRANSPORTER SUBSTRATE-BINDING PROTEIN"/>
    <property type="match status" value="1"/>
</dbReference>
<dbReference type="InterPro" id="IPR051010">
    <property type="entry name" value="BCAA_transport"/>
</dbReference>
<evidence type="ECO:0000256" key="4">
    <source>
        <dbReference type="SAM" id="SignalP"/>
    </source>
</evidence>
<dbReference type="Pfam" id="PF13458">
    <property type="entry name" value="Peripla_BP_6"/>
    <property type="match status" value="1"/>
</dbReference>
<evidence type="ECO:0000256" key="2">
    <source>
        <dbReference type="ARBA" id="ARBA00022729"/>
    </source>
</evidence>
<keyword evidence="7" id="KW-1185">Reference proteome</keyword>
<feature type="chain" id="PRO_5012150195" evidence="4">
    <location>
        <begin position="19"/>
        <end position="407"/>
    </location>
</feature>
<evidence type="ECO:0000256" key="3">
    <source>
        <dbReference type="ARBA" id="ARBA00022970"/>
    </source>
</evidence>
<accession>A0A238J925</accession>
<dbReference type="CDD" id="cd06330">
    <property type="entry name" value="PBP1_As_SBP-like"/>
    <property type="match status" value="1"/>
</dbReference>
<dbReference type="AlphaFoldDB" id="A0A238J925"/>
<evidence type="ECO:0000313" key="7">
    <source>
        <dbReference type="Proteomes" id="UP000225972"/>
    </source>
</evidence>
<dbReference type="GO" id="GO:0006865">
    <property type="term" value="P:amino acid transport"/>
    <property type="evidence" value="ECO:0007669"/>
    <property type="project" value="UniProtKB-KW"/>
</dbReference>